<keyword evidence="5 7" id="KW-0687">Ribonucleoprotein</keyword>
<sequence>MKKGIHPQLHEVTATCACGAQYKVLSTKEKITLEVCSACHPFFTGKRTNIIDIEGQVDRFNKRYSKTSK</sequence>
<dbReference type="AlphaFoldDB" id="A0A7V3RFF7"/>
<keyword evidence="7" id="KW-0862">Zinc</keyword>
<evidence type="ECO:0000256" key="4">
    <source>
        <dbReference type="ARBA" id="ARBA00022980"/>
    </source>
</evidence>
<dbReference type="GO" id="GO:0005840">
    <property type="term" value="C:ribosome"/>
    <property type="evidence" value="ECO:0007669"/>
    <property type="project" value="UniProtKB-KW"/>
</dbReference>
<evidence type="ECO:0000256" key="7">
    <source>
        <dbReference type="HAMAP-Rule" id="MF_00501"/>
    </source>
</evidence>
<keyword evidence="3 7" id="KW-0694">RNA-binding</keyword>
<dbReference type="GO" id="GO:0003735">
    <property type="term" value="F:structural constituent of ribosome"/>
    <property type="evidence" value="ECO:0007669"/>
    <property type="project" value="InterPro"/>
</dbReference>
<dbReference type="InterPro" id="IPR002150">
    <property type="entry name" value="Ribosomal_bL31"/>
</dbReference>
<organism evidence="8">
    <name type="scientific">Mesoaciditoga lauensis</name>
    <dbReference type="NCBI Taxonomy" id="1495039"/>
    <lineage>
        <taxon>Bacteria</taxon>
        <taxon>Thermotogati</taxon>
        <taxon>Thermotogota</taxon>
        <taxon>Thermotogae</taxon>
        <taxon>Mesoaciditogales</taxon>
        <taxon>Mesoaciditogaceae</taxon>
        <taxon>Mesoaciditoga</taxon>
    </lineage>
</organism>
<keyword evidence="2 7" id="KW-0699">rRNA-binding</keyword>
<comment type="function">
    <text evidence="7">Binds the 23S rRNA.</text>
</comment>
<dbReference type="PANTHER" id="PTHR33280">
    <property type="entry name" value="50S RIBOSOMAL PROTEIN L31, CHLOROPLASTIC"/>
    <property type="match status" value="1"/>
</dbReference>
<dbReference type="NCBIfam" id="TIGR00105">
    <property type="entry name" value="L31"/>
    <property type="match status" value="1"/>
</dbReference>
<dbReference type="InterPro" id="IPR034704">
    <property type="entry name" value="Ribosomal_bL28/bL31-like_sf"/>
</dbReference>
<dbReference type="InterPro" id="IPR027491">
    <property type="entry name" value="Ribosomal_bL31_A"/>
</dbReference>
<evidence type="ECO:0000256" key="3">
    <source>
        <dbReference type="ARBA" id="ARBA00022884"/>
    </source>
</evidence>
<dbReference type="InterPro" id="IPR042105">
    <property type="entry name" value="Ribosomal_bL31_sf"/>
</dbReference>
<dbReference type="GO" id="GO:0046872">
    <property type="term" value="F:metal ion binding"/>
    <property type="evidence" value="ECO:0007669"/>
    <property type="project" value="UniProtKB-KW"/>
</dbReference>
<dbReference type="NCBIfam" id="NF000612">
    <property type="entry name" value="PRK00019.1"/>
    <property type="match status" value="1"/>
</dbReference>
<comment type="cofactor">
    <cofactor evidence="7">
        <name>Zn(2+)</name>
        <dbReference type="ChEBI" id="CHEBI:29105"/>
    </cofactor>
    <text evidence="7">Binds 1 zinc ion per subunit.</text>
</comment>
<evidence type="ECO:0000256" key="5">
    <source>
        <dbReference type="ARBA" id="ARBA00023274"/>
    </source>
</evidence>
<feature type="binding site" evidence="7">
    <location>
        <position position="18"/>
    </location>
    <ligand>
        <name>Zn(2+)</name>
        <dbReference type="ChEBI" id="CHEBI:29105"/>
    </ligand>
</feature>
<gene>
    <name evidence="7" type="primary">rpmE</name>
    <name evidence="8" type="ORF">ENX73_05730</name>
</gene>
<dbReference type="PROSITE" id="PS01143">
    <property type="entry name" value="RIBOSOMAL_L31"/>
    <property type="match status" value="1"/>
</dbReference>
<evidence type="ECO:0000256" key="6">
    <source>
        <dbReference type="ARBA" id="ARBA00035687"/>
    </source>
</evidence>
<comment type="similarity">
    <text evidence="1 7">Belongs to the bacterial ribosomal protein bL31 family. Type A subfamily.</text>
</comment>
<dbReference type="Pfam" id="PF01197">
    <property type="entry name" value="Ribosomal_L31"/>
    <property type="match status" value="1"/>
</dbReference>
<protein>
    <recommendedName>
        <fullName evidence="6 7">Large ribosomal subunit protein bL31</fullName>
    </recommendedName>
</protein>
<dbReference type="SUPFAM" id="SSF143800">
    <property type="entry name" value="L28p-like"/>
    <property type="match status" value="1"/>
</dbReference>
<proteinExistence type="inferred from homology"/>
<comment type="subunit">
    <text evidence="7">Part of the 50S ribosomal subunit.</text>
</comment>
<feature type="binding site" evidence="7">
    <location>
        <position position="39"/>
    </location>
    <ligand>
        <name>Zn(2+)</name>
        <dbReference type="ChEBI" id="CHEBI:29105"/>
    </ligand>
</feature>
<evidence type="ECO:0000256" key="2">
    <source>
        <dbReference type="ARBA" id="ARBA00022730"/>
    </source>
</evidence>
<evidence type="ECO:0000256" key="1">
    <source>
        <dbReference type="ARBA" id="ARBA00009296"/>
    </source>
</evidence>
<keyword evidence="7" id="KW-0479">Metal-binding</keyword>
<feature type="binding site" evidence="7">
    <location>
        <position position="16"/>
    </location>
    <ligand>
        <name>Zn(2+)</name>
        <dbReference type="ChEBI" id="CHEBI:29105"/>
    </ligand>
</feature>
<dbReference type="HAMAP" id="MF_00501">
    <property type="entry name" value="Ribosomal_bL31_1"/>
    <property type="match status" value="1"/>
</dbReference>
<reference evidence="8" key="1">
    <citation type="journal article" date="2020" name="mSystems">
        <title>Genome- and Community-Level Interaction Insights into Carbon Utilization and Element Cycling Functions of Hydrothermarchaeota in Hydrothermal Sediment.</title>
        <authorList>
            <person name="Zhou Z."/>
            <person name="Liu Y."/>
            <person name="Xu W."/>
            <person name="Pan J."/>
            <person name="Luo Z.H."/>
            <person name="Li M."/>
        </authorList>
    </citation>
    <scope>NUCLEOTIDE SEQUENCE [LARGE SCALE GENOMIC DNA]</scope>
    <source>
        <strain evidence="8">SpSt-966</strain>
    </source>
</reference>
<name>A0A7V3RFF7_9BACT</name>
<dbReference type="NCBIfam" id="NF001809">
    <property type="entry name" value="PRK00528.1"/>
    <property type="match status" value="1"/>
</dbReference>
<dbReference type="GO" id="GO:1990904">
    <property type="term" value="C:ribonucleoprotein complex"/>
    <property type="evidence" value="ECO:0007669"/>
    <property type="project" value="UniProtKB-KW"/>
</dbReference>
<comment type="caution">
    <text evidence="8">The sequence shown here is derived from an EMBL/GenBank/DDBJ whole genome shotgun (WGS) entry which is preliminary data.</text>
</comment>
<keyword evidence="4 7" id="KW-0689">Ribosomal protein</keyword>
<feature type="binding site" evidence="7">
    <location>
        <position position="36"/>
    </location>
    <ligand>
        <name>Zn(2+)</name>
        <dbReference type="ChEBI" id="CHEBI:29105"/>
    </ligand>
</feature>
<dbReference type="PANTHER" id="PTHR33280:SF1">
    <property type="entry name" value="LARGE RIBOSOMAL SUBUNIT PROTEIN BL31C"/>
    <property type="match status" value="1"/>
</dbReference>
<dbReference type="EMBL" id="DTPE01000224">
    <property type="protein sequence ID" value="HGE75606.1"/>
    <property type="molecule type" value="Genomic_DNA"/>
</dbReference>
<dbReference type="Gene3D" id="4.10.830.30">
    <property type="entry name" value="Ribosomal protein L31"/>
    <property type="match status" value="1"/>
</dbReference>
<evidence type="ECO:0000313" key="8">
    <source>
        <dbReference type="EMBL" id="HGE75606.1"/>
    </source>
</evidence>
<dbReference type="PRINTS" id="PR01249">
    <property type="entry name" value="RIBOSOMALL31"/>
</dbReference>
<accession>A0A7V3RFF7</accession>
<dbReference type="GO" id="GO:0006412">
    <property type="term" value="P:translation"/>
    <property type="evidence" value="ECO:0007669"/>
    <property type="project" value="UniProtKB-UniRule"/>
</dbReference>
<dbReference type="GO" id="GO:0019843">
    <property type="term" value="F:rRNA binding"/>
    <property type="evidence" value="ECO:0007669"/>
    <property type="project" value="UniProtKB-KW"/>
</dbReference>